<protein>
    <submittedName>
        <fullName evidence="9">Glycosyltransferase</fullName>
    </submittedName>
</protein>
<comment type="subcellular location">
    <subcellularLocation>
        <location evidence="1">Membrane</location>
        <topology evidence="1">Multi-pass membrane protein</topology>
    </subcellularLocation>
</comment>
<dbReference type="CDD" id="cd04187">
    <property type="entry name" value="DPM1_like_bac"/>
    <property type="match status" value="1"/>
</dbReference>
<keyword evidence="5 7" id="KW-1133">Transmembrane helix</keyword>
<proteinExistence type="predicted"/>
<keyword evidence="6 7" id="KW-0472">Membrane</keyword>
<dbReference type="Gene3D" id="3.90.550.10">
    <property type="entry name" value="Spore Coat Polysaccharide Biosynthesis Protein SpsA, Chain A"/>
    <property type="match status" value="1"/>
</dbReference>
<accession>A0A3E3DE92</accession>
<evidence type="ECO:0000256" key="3">
    <source>
        <dbReference type="ARBA" id="ARBA00022679"/>
    </source>
</evidence>
<dbReference type="RefSeq" id="WP_117502754.1">
    <property type="nucleotide sequence ID" value="NZ_QTJW01000023.1"/>
</dbReference>
<name>A0A3E3DE92_9FIRM</name>
<dbReference type="PANTHER" id="PTHR48090">
    <property type="entry name" value="UNDECAPRENYL-PHOSPHATE 4-DEOXY-4-FORMAMIDO-L-ARABINOSE TRANSFERASE-RELATED"/>
    <property type="match status" value="1"/>
</dbReference>
<dbReference type="GO" id="GO:0016757">
    <property type="term" value="F:glycosyltransferase activity"/>
    <property type="evidence" value="ECO:0007669"/>
    <property type="project" value="UniProtKB-KW"/>
</dbReference>
<evidence type="ECO:0000256" key="4">
    <source>
        <dbReference type="ARBA" id="ARBA00022692"/>
    </source>
</evidence>
<keyword evidence="4 7" id="KW-0812">Transmembrane</keyword>
<reference evidence="9 10" key="1">
    <citation type="submission" date="2018-08" db="EMBL/GenBank/DDBJ databases">
        <title>A genome reference for cultivated species of the human gut microbiota.</title>
        <authorList>
            <person name="Zou Y."/>
            <person name="Xue W."/>
            <person name="Luo G."/>
        </authorList>
    </citation>
    <scope>NUCLEOTIDE SEQUENCE [LARGE SCALE GENOMIC DNA]</scope>
    <source>
        <strain evidence="9 10">AF19-13AC</strain>
    </source>
</reference>
<dbReference type="OrthoDB" id="9810303at2"/>
<dbReference type="InterPro" id="IPR001173">
    <property type="entry name" value="Glyco_trans_2-like"/>
</dbReference>
<dbReference type="GO" id="GO:0005886">
    <property type="term" value="C:plasma membrane"/>
    <property type="evidence" value="ECO:0007669"/>
    <property type="project" value="TreeGrafter"/>
</dbReference>
<evidence type="ECO:0000256" key="1">
    <source>
        <dbReference type="ARBA" id="ARBA00004141"/>
    </source>
</evidence>
<dbReference type="EMBL" id="QTJW01000023">
    <property type="protein sequence ID" value="RGD67592.1"/>
    <property type="molecule type" value="Genomic_DNA"/>
</dbReference>
<evidence type="ECO:0000313" key="10">
    <source>
        <dbReference type="Proteomes" id="UP000261023"/>
    </source>
</evidence>
<comment type="caution">
    <text evidence="9">The sequence shown here is derived from an EMBL/GenBank/DDBJ whole genome shotgun (WGS) entry which is preliminary data.</text>
</comment>
<keyword evidence="2" id="KW-0328">Glycosyltransferase</keyword>
<dbReference type="InterPro" id="IPR050256">
    <property type="entry name" value="Glycosyltransferase_2"/>
</dbReference>
<dbReference type="PANTHER" id="PTHR48090:SF1">
    <property type="entry name" value="PROPHAGE BACTOPRENOL GLUCOSYL TRANSFERASE HOMOLOG"/>
    <property type="match status" value="1"/>
</dbReference>
<dbReference type="SUPFAM" id="SSF53448">
    <property type="entry name" value="Nucleotide-diphospho-sugar transferases"/>
    <property type="match status" value="1"/>
</dbReference>
<gene>
    <name evidence="9" type="ORF">DWX31_26105</name>
</gene>
<dbReference type="Pfam" id="PF00535">
    <property type="entry name" value="Glycos_transf_2"/>
    <property type="match status" value="1"/>
</dbReference>
<evidence type="ECO:0000259" key="8">
    <source>
        <dbReference type="Pfam" id="PF00535"/>
    </source>
</evidence>
<organism evidence="9 10">
    <name type="scientific">Hungatella hathewayi</name>
    <dbReference type="NCBI Taxonomy" id="154046"/>
    <lineage>
        <taxon>Bacteria</taxon>
        <taxon>Bacillati</taxon>
        <taxon>Bacillota</taxon>
        <taxon>Clostridia</taxon>
        <taxon>Lachnospirales</taxon>
        <taxon>Lachnospiraceae</taxon>
        <taxon>Hungatella</taxon>
    </lineage>
</organism>
<dbReference type="InterPro" id="IPR029044">
    <property type="entry name" value="Nucleotide-diphossugar_trans"/>
</dbReference>
<sequence>MKKISVLIPCYNEEENVVPISEAVIKTLQKDLPEYDYELVFIDNDSQDHTRSLIRQLCDENPKIKAIFNARNFGQFNSPYYGMLQITGDCVIEMVADFQDPVELIPQYVHEWEKGYKIVIGIKTSSKENRLMYWLRGCYYKMMKKLSDVEQIEQFTGSGLYDRDFIEVLRNLDDPTPFLRGIVAELGFKIKQIPYEQPKRRAGETKNHFYQLYDAAMLSITSYTKAGLRLATIFGSICSLISMVVAVVYLVMKLMYWDRFPAGMAPVLIGMCFLGSVQIFFIGLMGEYILSINARVMKRPLVIEEERLNFAVGNAAEEEEDGLENCEDADLFAASLEDGENV</sequence>
<evidence type="ECO:0000256" key="2">
    <source>
        <dbReference type="ARBA" id="ARBA00022676"/>
    </source>
</evidence>
<evidence type="ECO:0000256" key="6">
    <source>
        <dbReference type="ARBA" id="ARBA00023136"/>
    </source>
</evidence>
<dbReference type="AlphaFoldDB" id="A0A3E3DE92"/>
<dbReference type="Proteomes" id="UP000261023">
    <property type="component" value="Unassembled WGS sequence"/>
</dbReference>
<keyword evidence="3 9" id="KW-0808">Transferase</keyword>
<feature type="transmembrane region" description="Helical" evidence="7">
    <location>
        <begin position="230"/>
        <end position="252"/>
    </location>
</feature>
<feature type="domain" description="Glycosyltransferase 2-like" evidence="8">
    <location>
        <begin position="5"/>
        <end position="148"/>
    </location>
</feature>
<evidence type="ECO:0000313" key="9">
    <source>
        <dbReference type="EMBL" id="RGD67592.1"/>
    </source>
</evidence>
<evidence type="ECO:0000256" key="7">
    <source>
        <dbReference type="SAM" id="Phobius"/>
    </source>
</evidence>
<evidence type="ECO:0000256" key="5">
    <source>
        <dbReference type="ARBA" id="ARBA00022989"/>
    </source>
</evidence>
<feature type="transmembrane region" description="Helical" evidence="7">
    <location>
        <begin position="264"/>
        <end position="290"/>
    </location>
</feature>